<dbReference type="Proteomes" id="UP001175228">
    <property type="component" value="Unassembled WGS sequence"/>
</dbReference>
<keyword evidence="2" id="KW-1185">Reference proteome</keyword>
<comment type="caution">
    <text evidence="1">The sequence shown here is derived from an EMBL/GenBank/DDBJ whole genome shotgun (WGS) entry which is preliminary data.</text>
</comment>
<accession>A0AA39UTE1</accession>
<evidence type="ECO:0000313" key="1">
    <source>
        <dbReference type="EMBL" id="KAK0496589.1"/>
    </source>
</evidence>
<evidence type="ECO:0000313" key="2">
    <source>
        <dbReference type="Proteomes" id="UP001175228"/>
    </source>
</evidence>
<reference evidence="1" key="1">
    <citation type="submission" date="2023-06" db="EMBL/GenBank/DDBJ databases">
        <authorList>
            <consortium name="Lawrence Berkeley National Laboratory"/>
            <person name="Ahrendt S."/>
            <person name="Sahu N."/>
            <person name="Indic B."/>
            <person name="Wong-Bajracharya J."/>
            <person name="Merenyi Z."/>
            <person name="Ke H.-M."/>
            <person name="Monk M."/>
            <person name="Kocsube S."/>
            <person name="Drula E."/>
            <person name="Lipzen A."/>
            <person name="Balint B."/>
            <person name="Henrissat B."/>
            <person name="Andreopoulos B."/>
            <person name="Martin F.M."/>
            <person name="Harder C.B."/>
            <person name="Rigling D."/>
            <person name="Ford K.L."/>
            <person name="Foster G.D."/>
            <person name="Pangilinan J."/>
            <person name="Papanicolaou A."/>
            <person name="Barry K."/>
            <person name="LaButti K."/>
            <person name="Viragh M."/>
            <person name="Koriabine M."/>
            <person name="Yan M."/>
            <person name="Riley R."/>
            <person name="Champramary S."/>
            <person name="Plett K.L."/>
            <person name="Tsai I.J."/>
            <person name="Slot J."/>
            <person name="Sipos G."/>
            <person name="Plett J."/>
            <person name="Nagy L.G."/>
            <person name="Grigoriev I.V."/>
        </authorList>
    </citation>
    <scope>NUCLEOTIDE SEQUENCE</scope>
    <source>
        <strain evidence="1">HWK02</strain>
    </source>
</reference>
<gene>
    <name evidence="1" type="ORF">EDD18DRAFT_1105695</name>
</gene>
<organism evidence="1 2">
    <name type="scientific">Armillaria luteobubalina</name>
    <dbReference type="NCBI Taxonomy" id="153913"/>
    <lineage>
        <taxon>Eukaryota</taxon>
        <taxon>Fungi</taxon>
        <taxon>Dikarya</taxon>
        <taxon>Basidiomycota</taxon>
        <taxon>Agaricomycotina</taxon>
        <taxon>Agaricomycetes</taxon>
        <taxon>Agaricomycetidae</taxon>
        <taxon>Agaricales</taxon>
        <taxon>Marasmiineae</taxon>
        <taxon>Physalacriaceae</taxon>
        <taxon>Armillaria</taxon>
    </lineage>
</organism>
<dbReference type="EMBL" id="JAUEPU010000015">
    <property type="protein sequence ID" value="KAK0496589.1"/>
    <property type="molecule type" value="Genomic_DNA"/>
</dbReference>
<sequence>MASTHHQILQQFPNLPPNGPLPSLLSCMPTPFHNTPVKMANIAKRPLRQLPPKHLHAGGVPSFPPPSCAGSQDQQCIVKWHSDFAQPGPPSPITTSKMLKELNIEEQDQLELISSTTTIADIYLVMAGLGTGLSFLFTLGKNICEQEAKKLKKIEGFRAVVLENLEGSLALLDSSK</sequence>
<protein>
    <submittedName>
        <fullName evidence="1">Uncharacterized protein</fullName>
    </submittedName>
</protein>
<dbReference type="AlphaFoldDB" id="A0AA39UTE1"/>
<proteinExistence type="predicted"/>
<name>A0AA39UTE1_9AGAR</name>